<organism evidence="9 10">
    <name type="scientific">Eleusine coracana subsp. coracana</name>
    <dbReference type="NCBI Taxonomy" id="191504"/>
    <lineage>
        <taxon>Eukaryota</taxon>
        <taxon>Viridiplantae</taxon>
        <taxon>Streptophyta</taxon>
        <taxon>Embryophyta</taxon>
        <taxon>Tracheophyta</taxon>
        <taxon>Spermatophyta</taxon>
        <taxon>Magnoliopsida</taxon>
        <taxon>Liliopsida</taxon>
        <taxon>Poales</taxon>
        <taxon>Poaceae</taxon>
        <taxon>PACMAD clade</taxon>
        <taxon>Chloridoideae</taxon>
        <taxon>Cynodonteae</taxon>
        <taxon>Eleusininae</taxon>
        <taxon>Eleusine</taxon>
    </lineage>
</organism>
<dbReference type="GO" id="GO:0051603">
    <property type="term" value="P:proteolysis involved in protein catabolic process"/>
    <property type="evidence" value="ECO:0007669"/>
    <property type="project" value="TreeGrafter"/>
</dbReference>
<dbReference type="InterPro" id="IPR001915">
    <property type="entry name" value="Peptidase_M48"/>
</dbReference>
<keyword evidence="1 6" id="KW-0645">Protease</keyword>
<sequence length="255" mass="28391">MGTSSRGRRRRREPRWYHDARKITSAVVHVAGAIGVVVTIYLLNLEVVPYTDRTHFIILSHESERFMGEVRFAILKKELGRKILPPLHPDSVRVHRIASEIVRAVDRGLDGRQRVKARAVVLGGSCRKDGGAAATAKRGDGEGLGAQPRISSLLDGWEVIVVGDKKVNAGSAPGGKIVFYTGLLDKLWDDAEIATVLGHEFGHAIARHAGEHFTKDMWHLIVHIVTFQFIHKSGRSVMRDMSMPFLQRYTFTVAM</sequence>
<evidence type="ECO:0000259" key="8">
    <source>
        <dbReference type="Pfam" id="PF01435"/>
    </source>
</evidence>
<reference evidence="9" key="2">
    <citation type="submission" date="2021-12" db="EMBL/GenBank/DDBJ databases">
        <title>Resequencing data analysis of finger millet.</title>
        <authorList>
            <person name="Hatakeyama M."/>
            <person name="Aluri S."/>
            <person name="Balachadran M.T."/>
            <person name="Sivarajan S.R."/>
            <person name="Poveda L."/>
            <person name="Shimizu-Inatsugi R."/>
            <person name="Schlapbach R."/>
            <person name="Sreeman S.M."/>
            <person name="Shimizu K.K."/>
        </authorList>
    </citation>
    <scope>NUCLEOTIDE SEQUENCE</scope>
</reference>
<dbReference type="Gene3D" id="3.30.2010.10">
    <property type="entry name" value="Metalloproteases ('zincins'), catalytic domain"/>
    <property type="match status" value="1"/>
</dbReference>
<keyword evidence="2" id="KW-0479">Metal-binding</keyword>
<keyword evidence="5 6" id="KW-0482">Metalloprotease</keyword>
<comment type="cofactor">
    <cofactor evidence="6">
        <name>Zn(2+)</name>
        <dbReference type="ChEBI" id="CHEBI:29105"/>
    </cofactor>
    <text evidence="6">Binds 1 zinc ion per subunit.</text>
</comment>
<keyword evidence="7" id="KW-0472">Membrane</keyword>
<comment type="caution">
    <text evidence="9">The sequence shown here is derived from an EMBL/GenBank/DDBJ whole genome shotgun (WGS) entry which is preliminary data.</text>
</comment>
<evidence type="ECO:0000256" key="3">
    <source>
        <dbReference type="ARBA" id="ARBA00022801"/>
    </source>
</evidence>
<evidence type="ECO:0000256" key="5">
    <source>
        <dbReference type="ARBA" id="ARBA00023049"/>
    </source>
</evidence>
<feature type="transmembrane region" description="Helical" evidence="7">
    <location>
        <begin position="20"/>
        <end position="43"/>
    </location>
</feature>
<keyword evidence="7" id="KW-1133">Transmembrane helix</keyword>
<keyword evidence="4 6" id="KW-0862">Zinc</keyword>
<evidence type="ECO:0000313" key="9">
    <source>
        <dbReference type="EMBL" id="GJM86762.1"/>
    </source>
</evidence>
<dbReference type="Proteomes" id="UP001054889">
    <property type="component" value="Unassembled WGS sequence"/>
</dbReference>
<evidence type="ECO:0000256" key="2">
    <source>
        <dbReference type="ARBA" id="ARBA00022723"/>
    </source>
</evidence>
<evidence type="ECO:0000256" key="7">
    <source>
        <dbReference type="SAM" id="Phobius"/>
    </source>
</evidence>
<proteinExistence type="inferred from homology"/>
<accession>A0AAV5BLF1</accession>
<evidence type="ECO:0000313" key="10">
    <source>
        <dbReference type="Proteomes" id="UP001054889"/>
    </source>
</evidence>
<dbReference type="GO" id="GO:0016020">
    <property type="term" value="C:membrane"/>
    <property type="evidence" value="ECO:0007669"/>
    <property type="project" value="TreeGrafter"/>
</dbReference>
<dbReference type="GO" id="GO:0046872">
    <property type="term" value="F:metal ion binding"/>
    <property type="evidence" value="ECO:0007669"/>
    <property type="project" value="UniProtKB-KW"/>
</dbReference>
<comment type="similarity">
    <text evidence="6">Belongs to the peptidase M48 family.</text>
</comment>
<evidence type="ECO:0000256" key="6">
    <source>
        <dbReference type="RuleBase" id="RU003983"/>
    </source>
</evidence>
<evidence type="ECO:0000256" key="1">
    <source>
        <dbReference type="ARBA" id="ARBA00022670"/>
    </source>
</evidence>
<name>A0AAV5BLF1_ELECO</name>
<dbReference type="Pfam" id="PF01435">
    <property type="entry name" value="Peptidase_M48"/>
    <property type="match status" value="1"/>
</dbReference>
<evidence type="ECO:0000256" key="4">
    <source>
        <dbReference type="ARBA" id="ARBA00022833"/>
    </source>
</evidence>
<reference evidence="9" key="1">
    <citation type="journal article" date="2018" name="DNA Res.">
        <title>Multiple hybrid de novo genome assembly of finger millet, an orphan allotetraploid crop.</title>
        <authorList>
            <person name="Hatakeyama M."/>
            <person name="Aluri S."/>
            <person name="Balachadran M.T."/>
            <person name="Sivarajan S.R."/>
            <person name="Patrignani A."/>
            <person name="Gruter S."/>
            <person name="Poveda L."/>
            <person name="Shimizu-Inatsugi R."/>
            <person name="Baeten J."/>
            <person name="Francoijs K.J."/>
            <person name="Nataraja K.N."/>
            <person name="Reddy Y.A.N."/>
            <person name="Phadnis S."/>
            <person name="Ravikumar R.L."/>
            <person name="Schlapbach R."/>
            <person name="Sreeman S.M."/>
            <person name="Shimizu K.K."/>
        </authorList>
    </citation>
    <scope>NUCLEOTIDE SEQUENCE</scope>
</reference>
<dbReference type="PANTHER" id="PTHR22726">
    <property type="entry name" value="METALLOENDOPEPTIDASE OMA1"/>
    <property type="match status" value="1"/>
</dbReference>
<dbReference type="PANTHER" id="PTHR22726:SF1">
    <property type="entry name" value="METALLOENDOPEPTIDASE OMA1, MITOCHONDRIAL"/>
    <property type="match status" value="1"/>
</dbReference>
<feature type="domain" description="Peptidase M48" evidence="8">
    <location>
        <begin position="155"/>
        <end position="233"/>
    </location>
</feature>
<keyword evidence="7" id="KW-0812">Transmembrane</keyword>
<protein>
    <recommendedName>
        <fullName evidence="8">Peptidase M48 domain-containing protein</fullName>
    </recommendedName>
</protein>
<dbReference type="EMBL" id="BQKI01000001">
    <property type="protein sequence ID" value="GJM86762.1"/>
    <property type="molecule type" value="Genomic_DNA"/>
</dbReference>
<dbReference type="AlphaFoldDB" id="A0AAV5BLF1"/>
<keyword evidence="10" id="KW-1185">Reference proteome</keyword>
<dbReference type="InterPro" id="IPR051156">
    <property type="entry name" value="Mito/Outer_Membr_Metalloprot"/>
</dbReference>
<keyword evidence="3 6" id="KW-0378">Hydrolase</keyword>
<dbReference type="GO" id="GO:0004222">
    <property type="term" value="F:metalloendopeptidase activity"/>
    <property type="evidence" value="ECO:0007669"/>
    <property type="project" value="InterPro"/>
</dbReference>
<gene>
    <name evidence="9" type="primary">ga02652</name>
    <name evidence="9" type="ORF">PR202_ga02652</name>
</gene>